<reference evidence="3 4" key="1">
    <citation type="submission" date="2017-08" db="EMBL/GenBank/DDBJ databases">
        <title>Acidophilic green algal genome provides insights into adaptation to an acidic environment.</title>
        <authorList>
            <person name="Hirooka S."/>
            <person name="Hirose Y."/>
            <person name="Kanesaki Y."/>
            <person name="Higuchi S."/>
            <person name="Fujiwara T."/>
            <person name="Onuma R."/>
            <person name="Era A."/>
            <person name="Ohbayashi R."/>
            <person name="Uzuka A."/>
            <person name="Nozaki H."/>
            <person name="Yoshikawa H."/>
            <person name="Miyagishima S.Y."/>
        </authorList>
    </citation>
    <scope>NUCLEOTIDE SEQUENCE [LARGE SCALE GENOMIC DNA]</scope>
    <source>
        <strain evidence="3 4">NIES-2499</strain>
    </source>
</reference>
<proteinExistence type="predicted"/>
<feature type="compositionally biased region" description="Polar residues" evidence="2">
    <location>
        <begin position="1029"/>
        <end position="1042"/>
    </location>
</feature>
<dbReference type="Proteomes" id="UP000232323">
    <property type="component" value="Unassembled WGS sequence"/>
</dbReference>
<accession>A0A250WTW7</accession>
<gene>
    <name evidence="3" type="ORF">CEUSTIGMA_g1532.t1</name>
</gene>
<keyword evidence="4" id="KW-1185">Reference proteome</keyword>
<feature type="region of interest" description="Disordered" evidence="2">
    <location>
        <begin position="687"/>
        <end position="719"/>
    </location>
</feature>
<keyword evidence="1" id="KW-0175">Coiled coil</keyword>
<feature type="coiled-coil region" evidence="1">
    <location>
        <begin position="474"/>
        <end position="614"/>
    </location>
</feature>
<evidence type="ECO:0000256" key="2">
    <source>
        <dbReference type="SAM" id="MobiDB-lite"/>
    </source>
</evidence>
<dbReference type="Gene3D" id="1.10.287.1490">
    <property type="match status" value="1"/>
</dbReference>
<dbReference type="OrthoDB" id="534860at2759"/>
<name>A0A250WTW7_9CHLO</name>
<feature type="compositionally biased region" description="Low complexity" evidence="2">
    <location>
        <begin position="371"/>
        <end position="381"/>
    </location>
</feature>
<feature type="compositionally biased region" description="Polar residues" evidence="2">
    <location>
        <begin position="687"/>
        <end position="698"/>
    </location>
</feature>
<feature type="region of interest" description="Disordered" evidence="2">
    <location>
        <begin position="1025"/>
        <end position="1044"/>
    </location>
</feature>
<organism evidence="3 4">
    <name type="scientific">Chlamydomonas eustigma</name>
    <dbReference type="NCBI Taxonomy" id="1157962"/>
    <lineage>
        <taxon>Eukaryota</taxon>
        <taxon>Viridiplantae</taxon>
        <taxon>Chlorophyta</taxon>
        <taxon>core chlorophytes</taxon>
        <taxon>Chlorophyceae</taxon>
        <taxon>CS clade</taxon>
        <taxon>Chlamydomonadales</taxon>
        <taxon>Chlamydomonadaceae</taxon>
        <taxon>Chlamydomonas</taxon>
    </lineage>
</organism>
<dbReference type="AlphaFoldDB" id="A0A250WTW7"/>
<protein>
    <submittedName>
        <fullName evidence="3">Uncharacterized protein</fullName>
    </submittedName>
</protein>
<dbReference type="STRING" id="1157962.A0A250WTW7"/>
<evidence type="ECO:0000313" key="4">
    <source>
        <dbReference type="Proteomes" id="UP000232323"/>
    </source>
</evidence>
<evidence type="ECO:0000256" key="1">
    <source>
        <dbReference type="SAM" id="Coils"/>
    </source>
</evidence>
<evidence type="ECO:0000313" key="3">
    <source>
        <dbReference type="EMBL" id="GAX74082.1"/>
    </source>
</evidence>
<sequence>MTGSFSDMAQNWLSLLELFESASGLKLRINLLDTILIHDGRIFGWFYTSRDGVVVRASNHEISSQAVFHKLAGMQSANLDRNPFNYVALAHYDSGISRPLKQNELHQMLQGLCGPLDMPYQPEDSFGLFCIQAYINPIRDLRYISCFGEEDGMLTCTTFARRYSLRYTHAFDDPSIDPHASPKAIAAHAASKAAASAASAARALIAAQGSDAETLTTEEMLVESQLVAAGLLEPRETAVGERKGSFSNDLASSPDASSLYLTPEAALPAPKAVKAEIQRTIQTILSFVERAHGLRIQGLVAEFLQPAPDTIMLAAVHAVQWDSRSSKGRLGTFTERWGDFLSGMGPPPAVRPTSRRSFAPSSNSALDHLGSPRPGSASGRGYPMSQNNNRGNETTRVIDVRPGSAPTRVMQRYRPNPYYPSPIANSQQGRVQSARRTSATIPTTSAAPMSSYTLWTSREQLPTETVAGSLTLEVELLRERLQRQTDAAARAESALTQLALGQQATHASLLSQVESLKSELSTALNEKEAAEKEYERLRAERPSLKMEISNLQAQLSRVRAAIEDERTTLSMQVRTSLAKDEQMTDLVQNVRAENEVLTQQVTALQRKVEESSEVIDAVKMQLVDYKTMVMTLQGQLRRGKGKMISMAGPNNAVQKNTASLGNLGAGSLGRDGELLESTEWMTAGMMESSTGGRQQGTTPIRPGSANGSSTPIRPPTIRHKDLGRLAPNIMSPSTRQRGVNTSSYLKREKADDMSDSVQDQALFSKNSISVVEGHIRAAPVQPAAGLPGSTDQFNQYLQEVRRARVNQALAEVSQVVKEDTGIVEDKQSDEHKLAIRAHEPWRPNYHTLIISDLFVIGGEIGERTSKIHSAVINMIKVEEEELLDIFNFYVRLKRVRTREGSLSMCCDQFVALSKDVGVQYQDFAEDVFHIISDKSKPGFQNTTDDLSGFFHFDYFPEAMIRMAAIMYDWRIPENDEEVDTEMEIPESLMRAMEGLENTNNYSTESSSIGREPGLKQAVMCEGRPWLPGASTSRPSSGTNTSHKIAPASSSLKAALPAALQSAPKVADIAAAQFHLPEQVLMMIMRTFLYHDLLPKARRWKTAGSPVSKHRSQLERTAPPDVWRL</sequence>
<feature type="region of interest" description="Disordered" evidence="2">
    <location>
        <begin position="1102"/>
        <end position="1124"/>
    </location>
</feature>
<dbReference type="EMBL" id="BEGY01000006">
    <property type="protein sequence ID" value="GAX74082.1"/>
    <property type="molecule type" value="Genomic_DNA"/>
</dbReference>
<comment type="caution">
    <text evidence="3">The sequence shown here is derived from an EMBL/GenBank/DDBJ whole genome shotgun (WGS) entry which is preliminary data.</text>
</comment>
<feature type="compositionally biased region" description="Polar residues" evidence="2">
    <location>
        <begin position="355"/>
        <end position="365"/>
    </location>
</feature>
<feature type="region of interest" description="Disordered" evidence="2">
    <location>
        <begin position="343"/>
        <end position="392"/>
    </location>
</feature>